<accession>W3WS04</accession>
<dbReference type="RefSeq" id="XP_007838787.1">
    <property type="nucleotide sequence ID" value="XM_007840596.1"/>
</dbReference>
<comment type="pathway">
    <text evidence="1">Secondary metabolite biosynthesis.</text>
</comment>
<organism evidence="5 6">
    <name type="scientific">Pestalotiopsis fici (strain W106-1 / CGMCC3.15140)</name>
    <dbReference type="NCBI Taxonomy" id="1229662"/>
    <lineage>
        <taxon>Eukaryota</taxon>
        <taxon>Fungi</taxon>
        <taxon>Dikarya</taxon>
        <taxon>Ascomycota</taxon>
        <taxon>Pezizomycotina</taxon>
        <taxon>Sordariomycetes</taxon>
        <taxon>Xylariomycetidae</taxon>
        <taxon>Amphisphaeriales</taxon>
        <taxon>Sporocadaceae</taxon>
        <taxon>Pestalotiopsis</taxon>
    </lineage>
</organism>
<evidence type="ECO:0000313" key="6">
    <source>
        <dbReference type="Proteomes" id="UP000030651"/>
    </source>
</evidence>
<keyword evidence="6" id="KW-1185">Reference proteome</keyword>
<gene>
    <name evidence="5" type="ORF">PFICI_12015</name>
</gene>
<dbReference type="eggNOG" id="ENOG502SM04">
    <property type="taxonomic scope" value="Eukaryota"/>
</dbReference>
<comment type="similarity">
    <text evidence="2">Belongs to the plant acyltransferase family.</text>
</comment>
<dbReference type="EMBL" id="KI912117">
    <property type="protein sequence ID" value="ETS76628.1"/>
    <property type="molecule type" value="Genomic_DNA"/>
</dbReference>
<evidence type="ECO:0000256" key="4">
    <source>
        <dbReference type="ARBA" id="ARBA00023315"/>
    </source>
</evidence>
<protein>
    <submittedName>
        <fullName evidence="5">Uncharacterized protein</fullName>
    </submittedName>
</protein>
<dbReference type="InterPro" id="IPR051283">
    <property type="entry name" value="Sec_Metabolite_Acyltrans"/>
</dbReference>
<proteinExistence type="inferred from homology"/>
<keyword evidence="3" id="KW-0808">Transferase</keyword>
<evidence type="ECO:0000256" key="2">
    <source>
        <dbReference type="ARBA" id="ARBA00009861"/>
    </source>
</evidence>
<dbReference type="Pfam" id="PF02458">
    <property type="entry name" value="Transferase"/>
    <property type="match status" value="1"/>
</dbReference>
<dbReference type="HOGENOM" id="CLU_029797_2_1_1"/>
<dbReference type="PANTHER" id="PTHR31896:SF69">
    <property type="entry name" value="FAMILY REGULATORY PROTEIN, PUTATIVE (AFU_ORTHOLOGUE AFUA_3G14730)-RELATED"/>
    <property type="match status" value="1"/>
</dbReference>
<evidence type="ECO:0000313" key="5">
    <source>
        <dbReference type="EMBL" id="ETS76628.1"/>
    </source>
</evidence>
<dbReference type="GO" id="GO:0016746">
    <property type="term" value="F:acyltransferase activity"/>
    <property type="evidence" value="ECO:0007669"/>
    <property type="project" value="UniProtKB-KW"/>
</dbReference>
<keyword evidence="4" id="KW-0012">Acyltransferase</keyword>
<dbReference type="AlphaFoldDB" id="W3WS04"/>
<evidence type="ECO:0000256" key="3">
    <source>
        <dbReference type="ARBA" id="ARBA00022679"/>
    </source>
</evidence>
<dbReference type="PANTHER" id="PTHR31896">
    <property type="entry name" value="FAMILY REGULATORY PROTEIN, PUTATIVE (AFU_ORTHOLOGUE AFUA_3G14730)-RELATED"/>
    <property type="match status" value="1"/>
</dbReference>
<name>W3WS04_PESFW</name>
<dbReference type="InParanoid" id="W3WS04"/>
<reference evidence="6" key="1">
    <citation type="journal article" date="2015" name="BMC Genomics">
        <title>Genomic and transcriptomic analysis of the endophytic fungus Pestalotiopsis fici reveals its lifestyle and high potential for synthesis of natural products.</title>
        <authorList>
            <person name="Wang X."/>
            <person name="Zhang X."/>
            <person name="Liu L."/>
            <person name="Xiang M."/>
            <person name="Wang W."/>
            <person name="Sun X."/>
            <person name="Che Y."/>
            <person name="Guo L."/>
            <person name="Liu G."/>
            <person name="Guo L."/>
            <person name="Wang C."/>
            <person name="Yin W.B."/>
            <person name="Stadler M."/>
            <person name="Zhang X."/>
            <person name="Liu X."/>
        </authorList>
    </citation>
    <scope>NUCLEOTIDE SEQUENCE [LARGE SCALE GENOMIC DNA]</scope>
    <source>
        <strain evidence="6">W106-1 / CGMCC3.15140</strain>
    </source>
</reference>
<dbReference type="OrthoDB" id="21502at2759"/>
<evidence type="ECO:0000256" key="1">
    <source>
        <dbReference type="ARBA" id="ARBA00005179"/>
    </source>
</evidence>
<dbReference type="InterPro" id="IPR023213">
    <property type="entry name" value="CAT-like_dom_sf"/>
</dbReference>
<dbReference type="OMA" id="WLHIACD"/>
<dbReference type="KEGG" id="pfy:PFICI_12015"/>
<sequence length="443" mass="49001">MAGWFGKAAPARVHTDTVAPMRYFDDSIAQGEIEYHLPAEFTPERPAVAFSQVQTGMAIAAHPVASQLPRAHGNRPIIAGDPELFTSLVRPEGMPTSINDWLTQDRGLLGLHVVSFTDATIVVFYFNHTTFDLMGWGALMTAWTHVLHGREHLVAKPFGGDPGSTGFDQLKDLGTNPTEPHVLAHKHMKIGSLIGYGVRNVFDLAFKAKENRIVCIPGAFIDKLRARSMAELSAAAEPGATPFLSDADVLAAWWARLAASTSQSPDSERTISIQYAASARKALGMSVDYSRDPYLSNLFTMLYTIMPARDLINKPVSHTAKEIRRSIVEQGTREQVESYYAIQRQTPGKMLPFMGDAGMHAVLMSNWGKANLYAHDFSPAALFSEDRGKAQYPSYIQATQVPFNYPEGFLVIGQDMQKNYWLYGFRMAGLWAKVEKELAELDV</sequence>
<dbReference type="Proteomes" id="UP000030651">
    <property type="component" value="Unassembled WGS sequence"/>
</dbReference>
<dbReference type="Gene3D" id="3.30.559.10">
    <property type="entry name" value="Chloramphenicol acetyltransferase-like domain"/>
    <property type="match status" value="1"/>
</dbReference>
<dbReference type="GeneID" id="19277028"/>